<protein>
    <submittedName>
        <fullName evidence="2">Uncharacterized protein</fullName>
    </submittedName>
</protein>
<gene>
    <name evidence="2" type="ORF">GALMADRAFT_1353334</name>
</gene>
<keyword evidence="1" id="KW-1133">Transmembrane helix</keyword>
<accession>A0A067SFZ5</accession>
<reference evidence="3" key="1">
    <citation type="journal article" date="2014" name="Proc. Natl. Acad. Sci. U.S.A.">
        <title>Extensive sampling of basidiomycete genomes demonstrates inadequacy of the white-rot/brown-rot paradigm for wood decay fungi.</title>
        <authorList>
            <person name="Riley R."/>
            <person name="Salamov A.A."/>
            <person name="Brown D.W."/>
            <person name="Nagy L.G."/>
            <person name="Floudas D."/>
            <person name="Held B.W."/>
            <person name="Levasseur A."/>
            <person name="Lombard V."/>
            <person name="Morin E."/>
            <person name="Otillar R."/>
            <person name="Lindquist E.A."/>
            <person name="Sun H."/>
            <person name="LaButti K.M."/>
            <person name="Schmutz J."/>
            <person name="Jabbour D."/>
            <person name="Luo H."/>
            <person name="Baker S.E."/>
            <person name="Pisabarro A.G."/>
            <person name="Walton J.D."/>
            <person name="Blanchette R.A."/>
            <person name="Henrissat B."/>
            <person name="Martin F."/>
            <person name="Cullen D."/>
            <person name="Hibbett D.S."/>
            <person name="Grigoriev I.V."/>
        </authorList>
    </citation>
    <scope>NUCLEOTIDE SEQUENCE [LARGE SCALE GENOMIC DNA]</scope>
    <source>
        <strain evidence="3">CBS 339.88</strain>
    </source>
</reference>
<dbReference type="Proteomes" id="UP000027222">
    <property type="component" value="Unassembled WGS sequence"/>
</dbReference>
<proteinExistence type="predicted"/>
<dbReference type="HOGENOM" id="CLU_2236791_0_0_1"/>
<dbReference type="EMBL" id="KL142405">
    <property type="protein sequence ID" value="KDR68912.1"/>
    <property type="molecule type" value="Genomic_DNA"/>
</dbReference>
<feature type="transmembrane region" description="Helical" evidence="1">
    <location>
        <begin position="37"/>
        <end position="58"/>
    </location>
</feature>
<evidence type="ECO:0000256" key="1">
    <source>
        <dbReference type="SAM" id="Phobius"/>
    </source>
</evidence>
<evidence type="ECO:0000313" key="3">
    <source>
        <dbReference type="Proteomes" id="UP000027222"/>
    </source>
</evidence>
<name>A0A067SFZ5_GALM3</name>
<keyword evidence="1" id="KW-0812">Transmembrane</keyword>
<keyword evidence="1" id="KW-0472">Membrane</keyword>
<evidence type="ECO:0000313" key="2">
    <source>
        <dbReference type="EMBL" id="KDR68912.1"/>
    </source>
</evidence>
<organism evidence="2 3">
    <name type="scientific">Galerina marginata (strain CBS 339.88)</name>
    <dbReference type="NCBI Taxonomy" id="685588"/>
    <lineage>
        <taxon>Eukaryota</taxon>
        <taxon>Fungi</taxon>
        <taxon>Dikarya</taxon>
        <taxon>Basidiomycota</taxon>
        <taxon>Agaricomycotina</taxon>
        <taxon>Agaricomycetes</taxon>
        <taxon>Agaricomycetidae</taxon>
        <taxon>Agaricales</taxon>
        <taxon>Agaricineae</taxon>
        <taxon>Strophariaceae</taxon>
        <taxon>Galerina</taxon>
    </lineage>
</organism>
<sequence>MPKNYHLVDQDEDGNTPYFLNPPSHASPNTFVISKRIALFFVAITLLNVILAGANAYYSAQLTGLLRKYEYKDISSLPLIDPFTGGYISTSKSILDINPIPPLRR</sequence>
<keyword evidence="3" id="KW-1185">Reference proteome</keyword>
<dbReference type="AlphaFoldDB" id="A0A067SFZ5"/>